<dbReference type="Pfam" id="PF00501">
    <property type="entry name" value="AMP-binding"/>
    <property type="match status" value="1"/>
</dbReference>
<dbReference type="FunFam" id="3.40.50.12780:FF:000012">
    <property type="entry name" value="Non-ribosomal peptide synthetase"/>
    <property type="match status" value="1"/>
</dbReference>
<name>A0A2I0SXE5_9ACTN</name>
<dbReference type="InterPro" id="IPR022272">
    <property type="entry name" value="Lipocalin_CS"/>
</dbReference>
<dbReference type="Gene3D" id="3.40.50.12780">
    <property type="entry name" value="N-terminal domain of ligase-like"/>
    <property type="match status" value="1"/>
</dbReference>
<dbReference type="PROSITE" id="PS00213">
    <property type="entry name" value="LIPOCALIN"/>
    <property type="match status" value="1"/>
</dbReference>
<dbReference type="PROSITE" id="PS50075">
    <property type="entry name" value="CARRIER"/>
    <property type="match status" value="1"/>
</dbReference>
<gene>
    <name evidence="5" type="ORF">CW362_02295</name>
</gene>
<dbReference type="Pfam" id="PF00550">
    <property type="entry name" value="PP-binding"/>
    <property type="match status" value="1"/>
</dbReference>
<proteinExistence type="predicted"/>
<dbReference type="CDD" id="cd17643">
    <property type="entry name" value="A_NRPS_Cytc1-like"/>
    <property type="match status" value="1"/>
</dbReference>
<dbReference type="NCBIfam" id="TIGR01733">
    <property type="entry name" value="AA-adenyl-dom"/>
    <property type="match status" value="1"/>
</dbReference>
<feature type="region of interest" description="Disordered" evidence="3">
    <location>
        <begin position="115"/>
        <end position="136"/>
    </location>
</feature>
<feature type="region of interest" description="Disordered" evidence="3">
    <location>
        <begin position="436"/>
        <end position="463"/>
    </location>
</feature>
<dbReference type="GO" id="GO:0043041">
    <property type="term" value="P:amino acid activation for nonribosomal peptide biosynthetic process"/>
    <property type="evidence" value="ECO:0007669"/>
    <property type="project" value="TreeGrafter"/>
</dbReference>
<feature type="region of interest" description="Disordered" evidence="3">
    <location>
        <begin position="295"/>
        <end position="320"/>
    </location>
</feature>
<feature type="compositionally biased region" description="Gly residues" evidence="3">
    <location>
        <begin position="302"/>
        <end position="318"/>
    </location>
</feature>
<evidence type="ECO:0000259" key="4">
    <source>
        <dbReference type="PROSITE" id="PS50075"/>
    </source>
</evidence>
<dbReference type="PANTHER" id="PTHR45527">
    <property type="entry name" value="NONRIBOSOMAL PEPTIDE SYNTHETASE"/>
    <property type="match status" value="1"/>
</dbReference>
<dbReference type="PANTHER" id="PTHR45527:SF1">
    <property type="entry name" value="FATTY ACID SYNTHASE"/>
    <property type="match status" value="1"/>
</dbReference>
<feature type="region of interest" description="Disordered" evidence="3">
    <location>
        <begin position="809"/>
        <end position="848"/>
    </location>
</feature>
<feature type="domain" description="Carrier" evidence="4">
    <location>
        <begin position="845"/>
        <end position="918"/>
    </location>
</feature>
<dbReference type="Proteomes" id="UP000236178">
    <property type="component" value="Unassembled WGS sequence"/>
</dbReference>
<feature type="compositionally biased region" description="Low complexity" evidence="3">
    <location>
        <begin position="446"/>
        <end position="462"/>
    </location>
</feature>
<dbReference type="InterPro" id="IPR010071">
    <property type="entry name" value="AA_adenyl_dom"/>
</dbReference>
<dbReference type="SUPFAM" id="SSF56801">
    <property type="entry name" value="Acetyl-CoA synthetase-like"/>
    <property type="match status" value="1"/>
</dbReference>
<evidence type="ECO:0000313" key="6">
    <source>
        <dbReference type="Proteomes" id="UP000236178"/>
    </source>
</evidence>
<dbReference type="InterPro" id="IPR045851">
    <property type="entry name" value="AMP-bd_C_sf"/>
</dbReference>
<evidence type="ECO:0000313" key="5">
    <source>
        <dbReference type="EMBL" id="PKT74618.1"/>
    </source>
</evidence>
<dbReference type="GO" id="GO:0017000">
    <property type="term" value="P:antibiotic biosynthetic process"/>
    <property type="evidence" value="ECO:0007669"/>
    <property type="project" value="UniProtKB-ARBA"/>
</dbReference>
<dbReference type="Gene3D" id="3.30.300.30">
    <property type="match status" value="1"/>
</dbReference>
<dbReference type="SUPFAM" id="SSF47336">
    <property type="entry name" value="ACP-like"/>
    <property type="match status" value="1"/>
</dbReference>
<dbReference type="Gene3D" id="1.10.1200.10">
    <property type="entry name" value="ACP-like"/>
    <property type="match status" value="1"/>
</dbReference>
<dbReference type="GO" id="GO:0005737">
    <property type="term" value="C:cytoplasm"/>
    <property type="evidence" value="ECO:0007669"/>
    <property type="project" value="TreeGrafter"/>
</dbReference>
<dbReference type="InterPro" id="IPR042099">
    <property type="entry name" value="ANL_N_sf"/>
</dbReference>
<dbReference type="GO" id="GO:0044550">
    <property type="term" value="P:secondary metabolite biosynthetic process"/>
    <property type="evidence" value="ECO:0007669"/>
    <property type="project" value="TreeGrafter"/>
</dbReference>
<keyword evidence="1" id="KW-0596">Phosphopantetheine</keyword>
<dbReference type="InterPro" id="IPR025110">
    <property type="entry name" value="AMP-bd_C"/>
</dbReference>
<dbReference type="GO" id="GO:0031177">
    <property type="term" value="F:phosphopantetheine binding"/>
    <property type="evidence" value="ECO:0007669"/>
    <property type="project" value="InterPro"/>
</dbReference>
<dbReference type="EMBL" id="PJOS01000003">
    <property type="protein sequence ID" value="PKT74618.1"/>
    <property type="molecule type" value="Genomic_DNA"/>
</dbReference>
<dbReference type="InterPro" id="IPR020845">
    <property type="entry name" value="AMP-binding_CS"/>
</dbReference>
<dbReference type="Pfam" id="PF13193">
    <property type="entry name" value="AMP-binding_C"/>
    <property type="match status" value="1"/>
</dbReference>
<dbReference type="PROSITE" id="PS00455">
    <property type="entry name" value="AMP_BINDING"/>
    <property type="match status" value="1"/>
</dbReference>
<evidence type="ECO:0000256" key="1">
    <source>
        <dbReference type="ARBA" id="ARBA00022450"/>
    </source>
</evidence>
<keyword evidence="2" id="KW-0597">Phosphoprotein</keyword>
<feature type="compositionally biased region" description="Basic and acidic residues" evidence="3">
    <location>
        <begin position="814"/>
        <end position="824"/>
    </location>
</feature>
<evidence type="ECO:0000256" key="3">
    <source>
        <dbReference type="SAM" id="MobiDB-lite"/>
    </source>
</evidence>
<keyword evidence="6" id="KW-1185">Reference proteome</keyword>
<accession>A0A2I0SXE5</accession>
<dbReference type="InterPro" id="IPR020806">
    <property type="entry name" value="PKS_PP-bd"/>
</dbReference>
<dbReference type="InterPro" id="IPR009081">
    <property type="entry name" value="PP-bd_ACP"/>
</dbReference>
<evidence type="ECO:0000256" key="2">
    <source>
        <dbReference type="ARBA" id="ARBA00022553"/>
    </source>
</evidence>
<comment type="caution">
    <text evidence="5">The sequence shown here is derived from an EMBL/GenBank/DDBJ whole genome shotgun (WGS) entry which is preliminary data.</text>
</comment>
<dbReference type="SMART" id="SM00823">
    <property type="entry name" value="PKS_PP"/>
    <property type="match status" value="1"/>
</dbReference>
<protein>
    <submittedName>
        <fullName evidence="5">Peptide synthetase</fullName>
    </submittedName>
</protein>
<dbReference type="OrthoDB" id="2472181at2"/>
<sequence length="918" mass="96902">MRAPGPVSRGPVLWTETLPYPSHDPRAERLRLRTTGRPVAPPDGPAVRVCLLTYTDQVQDLVVSARPEALDEAGLAGLACLLVERSGTPDPGPVVLPEPVGTTAAEPAERLSLEWASGADGGPGSRGSRAVALPSDDAPRRGEAVVVAALAAALARRTGGTAPPLTVRRPGPAGESLARTDSAATVLLRSPASATVEARAAAARRILRDAHWAVGPVPAHDVELRLPVPPATRLRLEAAGLGLSSRTVPAPESAVLAFRLDSGPDAHELSCDFAADLVASEAVEALLTEVARAVGEASEDPGPGGSRAGTASAGGGPALGAETTIHDLVTERAAAHPDAVAVTAPDRELTYGQLDLWAETIGDSLRSRGIGAGHRVGVCLTRGAELVATLLGVLKSGAAYVPIDPSSPEDRVRYLARDAGLSHVLTHRSDGAFAGCPHSAPPSATDGPADGGARAADGAPRSGSRDPAYVIYTSGSTGRPKGVVVEHRNFAALLAGTREEFRFTGHDVWTFFHSFAFDFSVWEIWGCLATGGRLVVVPEDVARVPEEFRELLHGQRVTVLNQTPSAFVQLLSTETAGAAPLDVRLLVFGGEPLDSRTLLPWFDAHPEDRCRVVNMYGITETTVHCTWTDLTRRDALANSRSIGVALPGWTLHVLDPHGRPLPPGVPGEIHVGGAGVARCYHGRSGLTAQRFRPDHLSGVPGARLYRTGDRGRLRHDGRLEHLGRLDGQVKVRGYRIELDEIRNCLLEAAEVRGAAVVLRHRGEAGDAHLDAYVVGPQADPAALREHLERTLPGYMVPSTLTVLPSMPVTGNGKLDVERLPEPGHRPSPPRPAGTTEQPVPSGRAPAEPDVASRIAGAWHEVLGTPVTPDDNFFLVGGNSLLAIRVMVRLREQGITDAPVRMLYRHPTVRRLAEALTAQ</sequence>
<organism evidence="5 6">
    <name type="scientific">Streptomyces populi</name>
    <dbReference type="NCBI Taxonomy" id="2058924"/>
    <lineage>
        <taxon>Bacteria</taxon>
        <taxon>Bacillati</taxon>
        <taxon>Actinomycetota</taxon>
        <taxon>Actinomycetes</taxon>
        <taxon>Kitasatosporales</taxon>
        <taxon>Streptomycetaceae</taxon>
        <taxon>Streptomyces</taxon>
    </lineage>
</organism>
<dbReference type="AlphaFoldDB" id="A0A2I0SXE5"/>
<dbReference type="InterPro" id="IPR036736">
    <property type="entry name" value="ACP-like_sf"/>
</dbReference>
<reference evidence="5 6" key="1">
    <citation type="submission" date="2017-12" db="EMBL/GenBank/DDBJ databases">
        <title>Streptomyces populusis sp. nov., a novel endophytic actinobacterium isolated from stems of Populus adenopoda Maxim.</title>
        <authorList>
            <person name="Wang Z."/>
        </authorList>
    </citation>
    <scope>NUCLEOTIDE SEQUENCE [LARGE SCALE GENOMIC DNA]</scope>
    <source>
        <strain evidence="5 6">A249</strain>
    </source>
</reference>
<dbReference type="InterPro" id="IPR000873">
    <property type="entry name" value="AMP-dep_synth/lig_dom"/>
</dbReference>